<protein>
    <submittedName>
        <fullName evidence="1">Fucose 4-O-acetylase</fullName>
    </submittedName>
</protein>
<evidence type="ECO:0000313" key="1">
    <source>
        <dbReference type="EMBL" id="AWO83212.1"/>
    </source>
</evidence>
<dbReference type="RefSeq" id="WP_004022711.1">
    <property type="nucleotide sequence ID" value="NZ_CABEIC010000002.1"/>
</dbReference>
<evidence type="ECO:0000313" key="2">
    <source>
        <dbReference type="Proteomes" id="UP000247118"/>
    </source>
</evidence>
<dbReference type="Proteomes" id="UP000247118">
    <property type="component" value="Chromosome"/>
</dbReference>
<proteinExistence type="predicted"/>
<accession>A0AAD0NWJ1</accession>
<gene>
    <name evidence="1" type="ORF">DLJ61_06365</name>
</gene>
<sequence>MQFNSIGDERSRFRRAVGGVKFRAQKQSLIIRIRITNALPLRRSALGDHGAPIVSLTSYGDRITLAHFAIESILRGKLRPSRIVLWVDDQQAVECLPKELKRLRKVGLEVRAADGGSGPHTKYFDALALALEDGVPLVTADDDTVYPAHWLHRLFAFHLGHPDGISCYRARRVVVDTSDVDRGPRLTPYCRWPLVQDSFVSNRNFVTGVSGALYPAELMRALVARGTQFKRECPRADDVWINHTALQAQIPIRVVDGRSRDFISLEPAQATGLKHANVTQGGNDVQIAATYSELDRKQLAGSS</sequence>
<dbReference type="CDD" id="cd00761">
    <property type="entry name" value="Glyco_tranf_GTA_type"/>
    <property type="match status" value="1"/>
</dbReference>
<dbReference type="SUPFAM" id="SSF53448">
    <property type="entry name" value="Nucleotide-diphospho-sugar transferases"/>
    <property type="match status" value="1"/>
</dbReference>
<reference evidence="1 2" key="1">
    <citation type="submission" date="2018-05" db="EMBL/GenBank/DDBJ databases">
        <title>Complete genome sequence of Gordonia terrae NRRL B-16283.</title>
        <authorList>
            <person name="Garlena R.A."/>
            <person name="Russell D.A."/>
            <person name="Hatfull G.F."/>
        </authorList>
    </citation>
    <scope>NUCLEOTIDE SEQUENCE [LARGE SCALE GENOMIC DNA]</scope>
    <source>
        <strain evidence="1 2">NRRL B-16283</strain>
    </source>
</reference>
<dbReference type="EMBL" id="CP029604">
    <property type="protein sequence ID" value="AWO83212.1"/>
    <property type="molecule type" value="Genomic_DNA"/>
</dbReference>
<organism evidence="1 2">
    <name type="scientific">Gordonia terrae</name>
    <dbReference type="NCBI Taxonomy" id="2055"/>
    <lineage>
        <taxon>Bacteria</taxon>
        <taxon>Bacillati</taxon>
        <taxon>Actinomycetota</taxon>
        <taxon>Actinomycetes</taxon>
        <taxon>Mycobacteriales</taxon>
        <taxon>Gordoniaceae</taxon>
        <taxon>Gordonia</taxon>
    </lineage>
</organism>
<dbReference type="InterPro" id="IPR029044">
    <property type="entry name" value="Nucleotide-diphossugar_trans"/>
</dbReference>
<dbReference type="AlphaFoldDB" id="A0AAD0NWJ1"/>
<dbReference type="GeneID" id="32687370"/>
<name>A0AAD0NWJ1_9ACTN</name>